<organism evidence="1 2">
    <name type="scientific">Pseudomonas quercus</name>
    <dbReference type="NCBI Taxonomy" id="2722792"/>
    <lineage>
        <taxon>Bacteria</taxon>
        <taxon>Pseudomonadati</taxon>
        <taxon>Pseudomonadota</taxon>
        <taxon>Gammaproteobacteria</taxon>
        <taxon>Pseudomonadales</taxon>
        <taxon>Pseudomonadaceae</taxon>
        <taxon>Pseudomonas</taxon>
    </lineage>
</organism>
<evidence type="ECO:0000313" key="2">
    <source>
        <dbReference type="Proteomes" id="UP000746535"/>
    </source>
</evidence>
<name>A0ABX0YKQ8_9PSED</name>
<accession>A0ABX0YKQ8</accession>
<dbReference type="EMBL" id="JAAVJI010000027">
    <property type="protein sequence ID" value="NJP03606.1"/>
    <property type="molecule type" value="Genomic_DNA"/>
</dbReference>
<dbReference type="RefSeq" id="WP_168086177.1">
    <property type="nucleotide sequence ID" value="NZ_JAAVJI010000027.1"/>
</dbReference>
<evidence type="ECO:0000313" key="1">
    <source>
        <dbReference type="EMBL" id="NJP03606.1"/>
    </source>
</evidence>
<comment type="caution">
    <text evidence="1">The sequence shown here is derived from an EMBL/GenBank/DDBJ whole genome shotgun (WGS) entry which is preliminary data.</text>
</comment>
<reference evidence="1 2" key="1">
    <citation type="submission" date="2020-03" db="EMBL/GenBank/DDBJ databases">
        <authorList>
            <person name="Wang L."/>
            <person name="He N."/>
            <person name="Li Y."/>
            <person name="Fang Y."/>
            <person name="Zhang F."/>
        </authorList>
    </citation>
    <scope>NUCLEOTIDE SEQUENCE [LARGE SCALE GENOMIC DNA]</scope>
    <source>
        <strain evidence="2">hsmgli-8</strain>
    </source>
</reference>
<proteinExistence type="predicted"/>
<sequence length="91" mass="10168">MSDSSALVERFIILELDDSIRSVLKYALDERANSKSVLLREFEFNCFDVILNFEKSIVTLQDVLSSGEGSIFDMPMPDFISACGLSSSYLS</sequence>
<dbReference type="Proteomes" id="UP000746535">
    <property type="component" value="Unassembled WGS sequence"/>
</dbReference>
<protein>
    <submittedName>
        <fullName evidence="1">Uncharacterized protein</fullName>
    </submittedName>
</protein>
<keyword evidence="2" id="KW-1185">Reference proteome</keyword>
<gene>
    <name evidence="1" type="ORF">HBH25_22540</name>
</gene>